<protein>
    <recommendedName>
        <fullName evidence="4">Tachylectin 2 domain-containing protein</fullName>
    </recommendedName>
</protein>
<sequence length="155" mass="17218">MLQARKPSIWRNRYEVSADGVAVATWEPSMWRSGGNFTLGGESYQVRSNTWGSRYTLLDANDTTVATADRVGRKQWTVEADGRTYHFRRTSFWGNEQELQADGQRVGSVKRSNSWRGDVTADLPGLPLPVQLFVLGVVITMWDSTAAATTTTAVS</sequence>
<keyword evidence="3" id="KW-1185">Reference proteome</keyword>
<accession>A0ABU7S021</accession>
<dbReference type="RefSeq" id="WP_331215693.1">
    <property type="nucleotide sequence ID" value="NZ_JAZGQK010000016.1"/>
</dbReference>
<evidence type="ECO:0000313" key="3">
    <source>
        <dbReference type="Proteomes" id="UP001332243"/>
    </source>
</evidence>
<evidence type="ECO:0000313" key="2">
    <source>
        <dbReference type="EMBL" id="MEE6262068.1"/>
    </source>
</evidence>
<comment type="caution">
    <text evidence="2">The sequence shown here is derived from an EMBL/GenBank/DDBJ whole genome shotgun (WGS) entry which is preliminary data.</text>
</comment>
<organism evidence="2 3">
    <name type="scientific">Plantactinospora sonchi</name>
    <dbReference type="NCBI Taxonomy" id="1544735"/>
    <lineage>
        <taxon>Bacteria</taxon>
        <taxon>Bacillati</taxon>
        <taxon>Actinomycetota</taxon>
        <taxon>Actinomycetes</taxon>
        <taxon>Micromonosporales</taxon>
        <taxon>Micromonosporaceae</taxon>
        <taxon>Plantactinospora</taxon>
    </lineage>
</organism>
<name>A0ABU7S021_9ACTN</name>
<proteinExistence type="predicted"/>
<dbReference type="Proteomes" id="UP001332243">
    <property type="component" value="Unassembled WGS sequence"/>
</dbReference>
<evidence type="ECO:0000313" key="1">
    <source>
        <dbReference type="EMBL" id="MEE6260580.1"/>
    </source>
</evidence>
<dbReference type="EMBL" id="JAZGQK010000025">
    <property type="protein sequence ID" value="MEE6262068.1"/>
    <property type="molecule type" value="Genomic_DNA"/>
</dbReference>
<gene>
    <name evidence="1" type="ORF">V1633_19015</name>
    <name evidence="2" type="ORF">V1633_26640</name>
</gene>
<reference evidence="2 3" key="1">
    <citation type="submission" date="2024-01" db="EMBL/GenBank/DDBJ databases">
        <title>Genome insights into Plantactinospora sonchi sp. nov.</title>
        <authorList>
            <person name="Wang L."/>
        </authorList>
    </citation>
    <scope>NUCLEOTIDE SEQUENCE [LARGE SCALE GENOMIC DNA]</scope>
    <source>
        <strain evidence="2 3">NEAU-QY2</strain>
    </source>
</reference>
<evidence type="ECO:0008006" key="4">
    <source>
        <dbReference type="Google" id="ProtNLM"/>
    </source>
</evidence>
<dbReference type="EMBL" id="JAZGQK010000016">
    <property type="protein sequence ID" value="MEE6260580.1"/>
    <property type="molecule type" value="Genomic_DNA"/>
</dbReference>